<dbReference type="InterPro" id="IPR017441">
    <property type="entry name" value="Protein_kinase_ATP_BS"/>
</dbReference>
<keyword evidence="10" id="KW-0808">Transferase</keyword>
<dbReference type="GO" id="GO:0005654">
    <property type="term" value="C:nucleoplasm"/>
    <property type="evidence" value="ECO:0007669"/>
    <property type="project" value="UniProtKB-ARBA"/>
</dbReference>
<evidence type="ECO:0000256" key="11">
    <source>
        <dbReference type="ARBA" id="ARBA00022737"/>
    </source>
</evidence>
<keyword evidence="17" id="KW-0805">Transcription regulation</keyword>
<evidence type="ECO:0000256" key="13">
    <source>
        <dbReference type="ARBA" id="ARBA00022777"/>
    </source>
</evidence>
<name>A0A6B0RY31_9CETA</name>
<dbReference type="Proteomes" id="UP000322234">
    <property type="component" value="Unassembled WGS sequence"/>
</dbReference>
<evidence type="ECO:0000256" key="8">
    <source>
        <dbReference type="ARBA" id="ARBA00022527"/>
    </source>
</evidence>
<feature type="compositionally biased region" description="Basic residues" evidence="32">
    <location>
        <begin position="1250"/>
        <end position="1261"/>
    </location>
</feature>
<dbReference type="GO" id="GO:0070374">
    <property type="term" value="P:positive regulation of ERK1 and ERK2 cascade"/>
    <property type="evidence" value="ECO:0007669"/>
    <property type="project" value="TreeGrafter"/>
</dbReference>
<dbReference type="Gene3D" id="1.10.510.10">
    <property type="entry name" value="Transferase(Phosphotransferase) domain 1"/>
    <property type="match status" value="1"/>
</dbReference>
<evidence type="ECO:0000256" key="2">
    <source>
        <dbReference type="ARBA" id="ARBA00004187"/>
    </source>
</evidence>
<keyword evidence="18" id="KW-0829">Tyrosine-protein kinase</keyword>
<reference evidence="34" key="1">
    <citation type="submission" date="2019-10" db="EMBL/GenBank/DDBJ databases">
        <title>The sequence and de novo assembly of the wild yak genome.</title>
        <authorList>
            <person name="Liu Y."/>
        </authorList>
    </citation>
    <scope>NUCLEOTIDE SEQUENCE [LARGE SCALE GENOMIC DNA]</scope>
    <source>
        <strain evidence="34">WY2019</strain>
    </source>
</reference>
<keyword evidence="16" id="KW-0965">Cell junction</keyword>
<evidence type="ECO:0000256" key="24">
    <source>
        <dbReference type="ARBA" id="ARBA00045187"/>
    </source>
</evidence>
<evidence type="ECO:0000256" key="9">
    <source>
        <dbReference type="ARBA" id="ARBA00022574"/>
    </source>
</evidence>
<evidence type="ECO:0000256" key="5">
    <source>
        <dbReference type="ARBA" id="ARBA00004419"/>
    </source>
</evidence>
<evidence type="ECO:0000256" key="20">
    <source>
        <dbReference type="ARBA" id="ARBA00023242"/>
    </source>
</evidence>
<comment type="function">
    <text evidence="24">Acts as a positive regulator of ERK phosphorylation downstream of fibroblast growth factor-receptor activation. Involved in the regulation of both caspase-dependent apoptosis and caspase-independent cell death. In the skin, it plays a predominant role in suppressing caspase-dependent apoptosis in response to UV stress in a range of dermal cell types.</text>
</comment>
<keyword evidence="19" id="KW-0804">Transcription</keyword>
<dbReference type="PROSITE" id="PS50294">
    <property type="entry name" value="WD_REPEATS_REGION"/>
    <property type="match status" value="1"/>
</dbReference>
<evidence type="ECO:0000256" key="27">
    <source>
        <dbReference type="ARBA" id="ARBA00051680"/>
    </source>
</evidence>
<keyword evidence="15" id="KW-0156">Chromatin regulator</keyword>
<dbReference type="GO" id="GO:0006325">
    <property type="term" value="P:chromatin organization"/>
    <property type="evidence" value="ECO:0007669"/>
    <property type="project" value="UniProtKB-KW"/>
</dbReference>
<dbReference type="PANTHER" id="PTHR46392:SF1">
    <property type="entry name" value="DUAL SERINE_THREONINE AND TYROSINE PROTEIN KINASE"/>
    <property type="match status" value="1"/>
</dbReference>
<evidence type="ECO:0000313" key="34">
    <source>
        <dbReference type="EMBL" id="MXQ95069.1"/>
    </source>
</evidence>
<dbReference type="FunFam" id="2.130.10.10:FF:000066">
    <property type="entry name" value="retinoblastoma-binding protein 5 isoform X2"/>
    <property type="match status" value="1"/>
</dbReference>
<dbReference type="PROSITE" id="PS50082">
    <property type="entry name" value="WD_REPEATS_2"/>
    <property type="match status" value="1"/>
</dbReference>
<dbReference type="GO" id="GO:0005524">
    <property type="term" value="F:ATP binding"/>
    <property type="evidence" value="ECO:0007669"/>
    <property type="project" value="UniProtKB-UniRule"/>
</dbReference>
<sequence>MVDCLPCILILGQDCSVKCQLLNLLLGVQVLPTNKLGGENCKLRRLRFTYGTQTRVSLALPDRYELVHTLAAHQGTWETVPEEDLEAREDSEDAARVLAELEVTMRHALLQEVDIVVAPCQGLRPTVDVLSDLVNDFLPVITYALHKDELSERDEQELQEIRKYFSFPIFFFKVPKLGSEIIDSSTERMESERSPLHRQLTDLGYLSSSHCNCGAPGQDTKAQSMLVEQSEKLRHLNTFSHQVLQTRLVDAAKTLNLVHCRCLDIFINQAFDMQRDLQITPKRLEYTRKKENELYESLMNIANRKQEEMKDMIVETLNTMKEELLDDAANMEFKDVIVPENGEPVGTREIKCCIRQIQELIISRLNQAVANKLISSVDYLRESFVGTLERCLQSLEKSQDVSVHITSNYLKQILNAAYHVEVTFHSGSSVTRMLWEQIKQIIQRITWVSPPAITLEWKRKVAQEAIESLSASKLAKSICSQFRTRLNSSHEAFAASLRQLEAGHSGRLEKTEDLWLKVRKDHAPRLARLSLESRSLQDVLLHRKPKLGQELGRGQYGVVYLCDSWGGHFPCALKSVVPPDEKHWNDLALEFHYMRSLPKHERLVDLHGSVIDYSYGGGSSIAVLLIMERLHRDLYTGLKAGLALETRLQIALDVVEGIRFLHSQGLVHRDVKLKNVLLDKQNRAKITDLGFCKPEAMMSGSIVGTPIHMAPELFTGKYDNSVDVYAFGILFWYICSGSVKLPEAFERCASKDHLWNNVRRELAEEPSCRAVRRHSGAWGSRVAAVAEGAGSKEADGTLDCISMALTCTFNRWGTLLAVGCNDGRIVIWDFLTRGIAKIISAHIHPVCSLCWSRDGHKLVSASTDNIVSQWDVLSGDCDQRFRFPSPILKVQYHPRDQNKVLVCPMKSAPVMLTLSDSKHVVLPVDDDSDLNVVASFDRRGEYIYTGNAKGKILVLKTDSQDLVASFRVTTGTSNTTAIKSIDCFLINTADRIIRVYDGREILTCGRDGEPEPMQKLQDLVNRTPWKKCCFSGDGEYIVAGSARQHALYIWEKSIGNLVKILHGTRGELLLDVAWHPVRPIIASISSGVVSIWAQNQVENWSAFAPDFKELDENVEYEERESEFDIEDEDKSEPEQTGADAAEDEEVDVTSVDPIAAFCSSDEELEDSKALLYLPIAPEVEDPEENPYGPPPDAVQTSLMDEGASSEKKRQSSADGSQPPKKKPKTTNIELQGVPNDEVHPLLGVKGDGKSKKKQAGRPKGSKGKEKDSPFKPKLYKGDRGLPLEGSAKGKVQAELSQPLTVADNSLSFKLLPRAAQPDLASFSGC</sequence>
<feature type="compositionally biased region" description="Acidic residues" evidence="32">
    <location>
        <begin position="1115"/>
        <end position="1131"/>
    </location>
</feature>
<evidence type="ECO:0000256" key="25">
    <source>
        <dbReference type="ARBA" id="ARBA00049003"/>
    </source>
</evidence>
<evidence type="ECO:0000256" key="31">
    <source>
        <dbReference type="PROSITE-ProRule" id="PRU10141"/>
    </source>
</evidence>
<dbReference type="SMART" id="SM00220">
    <property type="entry name" value="S_TKc"/>
    <property type="match status" value="1"/>
</dbReference>
<dbReference type="InterPro" id="IPR001680">
    <property type="entry name" value="WD40_rpt"/>
</dbReference>
<dbReference type="Pfam" id="PF00069">
    <property type="entry name" value="Pkinase"/>
    <property type="match status" value="1"/>
</dbReference>
<dbReference type="EMBL" id="VBQZ03000126">
    <property type="protein sequence ID" value="MXQ95069.1"/>
    <property type="molecule type" value="Genomic_DNA"/>
</dbReference>
<dbReference type="InterPro" id="IPR015943">
    <property type="entry name" value="WD40/YVTN_repeat-like_dom_sf"/>
</dbReference>
<feature type="region of interest" description="Disordered" evidence="32">
    <location>
        <begin position="1115"/>
        <end position="1148"/>
    </location>
</feature>
<dbReference type="GO" id="GO:0044344">
    <property type="term" value="P:cellular response to fibroblast growth factor stimulus"/>
    <property type="evidence" value="ECO:0007669"/>
    <property type="project" value="TreeGrafter"/>
</dbReference>
<dbReference type="SUPFAM" id="SSF117289">
    <property type="entry name" value="Nucleoporin domain"/>
    <property type="match status" value="1"/>
</dbReference>
<feature type="region of interest" description="Disordered" evidence="32">
    <location>
        <begin position="1179"/>
        <end position="1289"/>
    </location>
</feature>
<keyword evidence="7" id="KW-0963">Cytoplasm</keyword>
<evidence type="ECO:0000256" key="16">
    <source>
        <dbReference type="ARBA" id="ARBA00022949"/>
    </source>
</evidence>
<comment type="function">
    <text evidence="28">In embryonic stem (ES) cells, plays a crucial role in the differentiation potential, particularly along the neural lineage, regulating gene induction and H3 'Lys-4' methylation at key developmental loci, including that mediated by retinoic acid. Does not affect ES cell self-renewal. Component or associated component of some histone methyltransferase complexes which regulates transcription through recruitment of those complexes to gene promoters. As part of the MLL1/MLL complex, involved in mono-, di- and trimethylation at 'Lys-4' of histone H3. Histone H3 'Lys-4' methylation represents a specific tag for epigenetic transcriptional activation. In association with ASH2L and WDR5, stimulates the histone methyltransferase activities of KMT2A, KMT2B, KMT2C, KMT2D, SETD1A and SETD1B.</text>
</comment>
<evidence type="ECO:0000256" key="17">
    <source>
        <dbReference type="ARBA" id="ARBA00023015"/>
    </source>
</evidence>
<accession>A0A6B0RY31</accession>
<evidence type="ECO:0000256" key="4">
    <source>
        <dbReference type="ARBA" id="ARBA00004282"/>
    </source>
</evidence>
<feature type="repeat" description="WD" evidence="30">
    <location>
        <begin position="839"/>
        <end position="880"/>
    </location>
</feature>
<feature type="binding site" evidence="31">
    <location>
        <position position="574"/>
    </location>
    <ligand>
        <name>ATP</name>
        <dbReference type="ChEBI" id="CHEBI:30616"/>
    </ligand>
</feature>
<keyword evidence="13" id="KW-0418">Kinase</keyword>
<evidence type="ECO:0000256" key="3">
    <source>
        <dbReference type="ARBA" id="ARBA00004221"/>
    </source>
</evidence>
<keyword evidence="12 31" id="KW-0547">Nucleotide-binding</keyword>
<evidence type="ECO:0000256" key="26">
    <source>
        <dbReference type="ARBA" id="ARBA00049308"/>
    </source>
</evidence>
<dbReference type="InterPro" id="IPR051302">
    <property type="entry name" value="Dual_SerThr-Tyr_Kinase"/>
</dbReference>
<evidence type="ECO:0000256" key="28">
    <source>
        <dbReference type="ARBA" id="ARBA00054823"/>
    </source>
</evidence>
<evidence type="ECO:0000256" key="15">
    <source>
        <dbReference type="ARBA" id="ARBA00022853"/>
    </source>
</evidence>
<dbReference type="GO" id="GO:0004674">
    <property type="term" value="F:protein serine/threonine kinase activity"/>
    <property type="evidence" value="ECO:0007669"/>
    <property type="project" value="UniProtKB-KW"/>
</dbReference>
<keyword evidence="11" id="KW-0677">Repeat</keyword>
<dbReference type="InterPro" id="IPR008271">
    <property type="entry name" value="Ser/Thr_kinase_AS"/>
</dbReference>
<dbReference type="InterPro" id="IPR011009">
    <property type="entry name" value="Kinase-like_dom_sf"/>
</dbReference>
<keyword evidence="35" id="KW-1185">Reference proteome</keyword>
<dbReference type="PROSITE" id="PS50011">
    <property type="entry name" value="PROTEIN_KINASE_DOM"/>
    <property type="match status" value="1"/>
</dbReference>
<dbReference type="GO" id="GO:0070161">
    <property type="term" value="C:anchoring junction"/>
    <property type="evidence" value="ECO:0007669"/>
    <property type="project" value="UniProtKB-SubCell"/>
</dbReference>
<dbReference type="GO" id="GO:0043066">
    <property type="term" value="P:negative regulation of apoptotic process"/>
    <property type="evidence" value="ECO:0007669"/>
    <property type="project" value="TreeGrafter"/>
</dbReference>
<dbReference type="GO" id="GO:0016324">
    <property type="term" value="C:apical plasma membrane"/>
    <property type="evidence" value="ECO:0007669"/>
    <property type="project" value="UniProtKB-SubCell"/>
</dbReference>
<evidence type="ECO:0000256" key="21">
    <source>
        <dbReference type="ARBA" id="ARBA00040421"/>
    </source>
</evidence>
<evidence type="ECO:0000256" key="18">
    <source>
        <dbReference type="ARBA" id="ARBA00023137"/>
    </source>
</evidence>
<proteinExistence type="predicted"/>
<evidence type="ECO:0000256" key="22">
    <source>
        <dbReference type="ARBA" id="ARBA00041268"/>
    </source>
</evidence>
<evidence type="ECO:0000259" key="33">
    <source>
        <dbReference type="PROSITE" id="PS50011"/>
    </source>
</evidence>
<feature type="compositionally biased region" description="Basic and acidic residues" evidence="32">
    <location>
        <begin position="1262"/>
        <end position="1281"/>
    </location>
</feature>
<comment type="subcellular location">
    <subcellularLocation>
        <location evidence="3">Apical cell membrane</location>
    </subcellularLocation>
    <subcellularLocation>
        <location evidence="2">Basolateral cell membrane</location>
    </subcellularLocation>
    <subcellularLocation>
        <location evidence="4">Cell junction</location>
    </subcellularLocation>
    <subcellularLocation>
        <location evidence="5">Cytoplasmic vesicle</location>
        <location evidence="5">Autophagosome</location>
    </subcellularLocation>
    <subcellularLocation>
        <location evidence="1">Nucleus</location>
    </subcellularLocation>
</comment>
<dbReference type="PANTHER" id="PTHR46392">
    <property type="entry name" value="DUAL SERINE/THREONINE AND TYROSINE PROTEIN KINASE"/>
    <property type="match status" value="1"/>
</dbReference>
<comment type="catalytic activity">
    <reaction evidence="25">
        <text>L-seryl-[protein] + ATP = O-phospho-L-seryl-[protein] + ADP + H(+)</text>
        <dbReference type="Rhea" id="RHEA:17989"/>
        <dbReference type="Rhea" id="RHEA-COMP:9863"/>
        <dbReference type="Rhea" id="RHEA-COMP:11604"/>
        <dbReference type="ChEBI" id="CHEBI:15378"/>
        <dbReference type="ChEBI" id="CHEBI:29999"/>
        <dbReference type="ChEBI" id="CHEBI:30616"/>
        <dbReference type="ChEBI" id="CHEBI:83421"/>
        <dbReference type="ChEBI" id="CHEBI:456216"/>
        <dbReference type="EC" id="2.7.12.1"/>
    </reaction>
</comment>
<evidence type="ECO:0000256" key="30">
    <source>
        <dbReference type="PROSITE-ProRule" id="PRU00221"/>
    </source>
</evidence>
<keyword evidence="8" id="KW-0723">Serine/threonine-protein kinase</keyword>
<evidence type="ECO:0000256" key="12">
    <source>
        <dbReference type="ARBA" id="ARBA00022741"/>
    </source>
</evidence>
<dbReference type="EC" id="2.7.12.1" evidence="6"/>
<dbReference type="GO" id="GO:0016323">
    <property type="term" value="C:basolateral plasma membrane"/>
    <property type="evidence" value="ECO:0007669"/>
    <property type="project" value="UniProtKB-SubCell"/>
</dbReference>
<dbReference type="PROSITE" id="PS00108">
    <property type="entry name" value="PROTEIN_KINASE_ST"/>
    <property type="match status" value="1"/>
</dbReference>
<dbReference type="InterPro" id="IPR000719">
    <property type="entry name" value="Prot_kinase_dom"/>
</dbReference>
<evidence type="ECO:0000256" key="14">
    <source>
        <dbReference type="ARBA" id="ARBA00022840"/>
    </source>
</evidence>
<comment type="catalytic activity">
    <reaction evidence="27">
        <text>L-tyrosyl-[protein] + ATP = O-phospho-L-tyrosyl-[protein] + ADP + H(+)</text>
        <dbReference type="Rhea" id="RHEA:10596"/>
        <dbReference type="Rhea" id="RHEA-COMP:10136"/>
        <dbReference type="Rhea" id="RHEA-COMP:20101"/>
        <dbReference type="ChEBI" id="CHEBI:15378"/>
        <dbReference type="ChEBI" id="CHEBI:30616"/>
        <dbReference type="ChEBI" id="CHEBI:46858"/>
        <dbReference type="ChEBI" id="CHEBI:61978"/>
        <dbReference type="ChEBI" id="CHEBI:456216"/>
        <dbReference type="EC" id="2.7.12.1"/>
    </reaction>
</comment>
<keyword evidence="9 30" id="KW-0853">WD repeat</keyword>
<dbReference type="SMART" id="SM00320">
    <property type="entry name" value="WD40"/>
    <property type="match status" value="5"/>
</dbReference>
<dbReference type="GO" id="GO:0045743">
    <property type="term" value="P:positive regulation of fibroblast growth factor receptor signaling pathway"/>
    <property type="evidence" value="ECO:0007669"/>
    <property type="project" value="TreeGrafter"/>
</dbReference>
<dbReference type="GO" id="GO:0004712">
    <property type="term" value="F:protein serine/threonine/tyrosine kinase activity"/>
    <property type="evidence" value="ECO:0007669"/>
    <property type="project" value="UniProtKB-EC"/>
</dbReference>
<feature type="domain" description="Protein kinase" evidence="33">
    <location>
        <begin position="545"/>
        <end position="871"/>
    </location>
</feature>
<protein>
    <recommendedName>
        <fullName evidence="21">Dual serine/threonine and tyrosine protein kinase</fullName>
        <ecNumber evidence="6">2.7.12.1</ecNumber>
    </recommendedName>
    <alternativeName>
        <fullName evidence="23">Dusty protein kinase</fullName>
    </alternativeName>
    <alternativeName>
        <fullName evidence="22">Receptor-interacting serine/threonine-protein kinase 5</fullName>
    </alternativeName>
    <alternativeName>
        <fullName evidence="29">Retinoblastoma-binding protein 5</fullName>
    </alternativeName>
</protein>
<gene>
    <name evidence="34" type="ORF">E5288_WYG010454</name>
</gene>
<evidence type="ECO:0000256" key="1">
    <source>
        <dbReference type="ARBA" id="ARBA00004123"/>
    </source>
</evidence>
<evidence type="ECO:0000256" key="7">
    <source>
        <dbReference type="ARBA" id="ARBA00022490"/>
    </source>
</evidence>
<dbReference type="Gene3D" id="2.130.10.10">
    <property type="entry name" value="YVTN repeat-like/Quinoprotein amine dehydrogenase"/>
    <property type="match status" value="1"/>
</dbReference>
<dbReference type="SUPFAM" id="SSF56112">
    <property type="entry name" value="Protein kinase-like (PK-like)"/>
    <property type="match status" value="1"/>
</dbReference>
<keyword evidence="20" id="KW-0539">Nucleus</keyword>
<evidence type="ECO:0000256" key="29">
    <source>
        <dbReference type="ARBA" id="ARBA00071117"/>
    </source>
</evidence>
<comment type="catalytic activity">
    <reaction evidence="26">
        <text>L-threonyl-[protein] + ATP = O-phospho-L-threonyl-[protein] + ADP + H(+)</text>
        <dbReference type="Rhea" id="RHEA:46608"/>
        <dbReference type="Rhea" id="RHEA-COMP:11060"/>
        <dbReference type="Rhea" id="RHEA-COMP:11605"/>
        <dbReference type="ChEBI" id="CHEBI:15378"/>
        <dbReference type="ChEBI" id="CHEBI:30013"/>
        <dbReference type="ChEBI" id="CHEBI:30616"/>
        <dbReference type="ChEBI" id="CHEBI:61977"/>
        <dbReference type="ChEBI" id="CHEBI:456216"/>
        <dbReference type="EC" id="2.7.12.1"/>
    </reaction>
</comment>
<comment type="caution">
    <text evidence="34">The sequence shown here is derived from an EMBL/GenBank/DDBJ whole genome shotgun (WGS) entry which is preliminary data.</text>
</comment>
<evidence type="ECO:0000256" key="23">
    <source>
        <dbReference type="ARBA" id="ARBA00042638"/>
    </source>
</evidence>
<organism evidence="34 35">
    <name type="scientific">Bos mutus</name>
    <name type="common">wild yak</name>
    <dbReference type="NCBI Taxonomy" id="72004"/>
    <lineage>
        <taxon>Eukaryota</taxon>
        <taxon>Metazoa</taxon>
        <taxon>Chordata</taxon>
        <taxon>Craniata</taxon>
        <taxon>Vertebrata</taxon>
        <taxon>Euteleostomi</taxon>
        <taxon>Mammalia</taxon>
        <taxon>Eutheria</taxon>
        <taxon>Laurasiatheria</taxon>
        <taxon>Artiodactyla</taxon>
        <taxon>Ruminantia</taxon>
        <taxon>Pecora</taxon>
        <taxon>Bovidae</taxon>
        <taxon>Bovinae</taxon>
        <taxon>Bos</taxon>
    </lineage>
</organism>
<evidence type="ECO:0000313" key="35">
    <source>
        <dbReference type="Proteomes" id="UP000322234"/>
    </source>
</evidence>
<dbReference type="Pfam" id="PF00400">
    <property type="entry name" value="WD40"/>
    <property type="match status" value="2"/>
</dbReference>
<evidence type="ECO:0000256" key="19">
    <source>
        <dbReference type="ARBA" id="ARBA00023163"/>
    </source>
</evidence>
<dbReference type="GO" id="GO:0005776">
    <property type="term" value="C:autophagosome"/>
    <property type="evidence" value="ECO:0007669"/>
    <property type="project" value="UniProtKB-SubCell"/>
</dbReference>
<dbReference type="PROSITE" id="PS00107">
    <property type="entry name" value="PROTEIN_KINASE_ATP"/>
    <property type="match status" value="1"/>
</dbReference>
<evidence type="ECO:0000256" key="32">
    <source>
        <dbReference type="SAM" id="MobiDB-lite"/>
    </source>
</evidence>
<keyword evidence="14 31" id="KW-0067">ATP-binding</keyword>
<dbReference type="GO" id="GO:0004713">
    <property type="term" value="F:protein tyrosine kinase activity"/>
    <property type="evidence" value="ECO:0007669"/>
    <property type="project" value="UniProtKB-KW"/>
</dbReference>
<evidence type="ECO:0000256" key="6">
    <source>
        <dbReference type="ARBA" id="ARBA00013203"/>
    </source>
</evidence>
<evidence type="ECO:0000256" key="10">
    <source>
        <dbReference type="ARBA" id="ARBA00022679"/>
    </source>
</evidence>